<evidence type="ECO:0000256" key="11">
    <source>
        <dbReference type="PIRSR" id="PIRSR610347-3"/>
    </source>
</evidence>
<keyword evidence="3" id="KW-0540">Nuclease</keyword>
<evidence type="ECO:0000313" key="13">
    <source>
        <dbReference type="EMBL" id="ATY65302.1"/>
    </source>
</evidence>
<dbReference type="VEuPathDB" id="FungiDB:CCM_04324"/>
<reference evidence="13 14" key="1">
    <citation type="journal article" date="2017" name="BMC Genomics">
        <title>Chromosome level assembly and secondary metabolite potential of the parasitic fungus Cordyceps militaris.</title>
        <authorList>
            <person name="Kramer G.J."/>
            <person name="Nodwell J.R."/>
        </authorList>
    </citation>
    <scope>NUCLEOTIDE SEQUENCE [LARGE SCALE GENOMIC DNA]</scope>
    <source>
        <strain evidence="13 14">ATCC 34164</strain>
    </source>
</reference>
<feature type="compositionally biased region" description="Polar residues" evidence="12">
    <location>
        <begin position="12"/>
        <end position="26"/>
    </location>
</feature>
<dbReference type="Proteomes" id="UP000323067">
    <property type="component" value="Chromosome v"/>
</dbReference>
<protein>
    <submittedName>
        <fullName evidence="13">Tyrosyl-DNA phosphodiesterase</fullName>
    </submittedName>
</protein>
<feature type="active site" description="Proton donor/acceptor" evidence="9">
    <location>
        <position position="395"/>
    </location>
</feature>
<feature type="site" description="Interaction with DNA" evidence="11">
    <location>
        <position position="419"/>
    </location>
</feature>
<dbReference type="GO" id="GO:0003690">
    <property type="term" value="F:double-stranded DNA binding"/>
    <property type="evidence" value="ECO:0007669"/>
    <property type="project" value="TreeGrafter"/>
</dbReference>
<keyword evidence="4" id="KW-0227">DNA damage</keyword>
<feature type="binding site" evidence="10">
    <location>
        <position position="143"/>
    </location>
    <ligand>
        <name>substrate</name>
    </ligand>
</feature>
<dbReference type="EMBL" id="CP023325">
    <property type="protein sequence ID" value="ATY65302.1"/>
    <property type="molecule type" value="Genomic_DNA"/>
</dbReference>
<evidence type="ECO:0000256" key="10">
    <source>
        <dbReference type="PIRSR" id="PIRSR610347-2"/>
    </source>
</evidence>
<dbReference type="GO" id="GO:0003697">
    <property type="term" value="F:single-stranded DNA binding"/>
    <property type="evidence" value="ECO:0007669"/>
    <property type="project" value="TreeGrafter"/>
</dbReference>
<evidence type="ECO:0000256" key="6">
    <source>
        <dbReference type="ARBA" id="ARBA00022839"/>
    </source>
</evidence>
<comment type="subcellular location">
    <subcellularLocation>
        <location evidence="1">Nucleus</location>
    </subcellularLocation>
</comment>
<dbReference type="GO" id="GO:0017005">
    <property type="term" value="F:3'-tyrosyl-DNA phosphodiesterase activity"/>
    <property type="evidence" value="ECO:0007669"/>
    <property type="project" value="TreeGrafter"/>
</dbReference>
<evidence type="ECO:0000256" key="3">
    <source>
        <dbReference type="ARBA" id="ARBA00022722"/>
    </source>
</evidence>
<dbReference type="FunFam" id="3.30.870.10:FF:000038">
    <property type="entry name" value="Probable tyrosyl-DNA phosphodiesterase"/>
    <property type="match status" value="1"/>
</dbReference>
<dbReference type="GO" id="GO:0006281">
    <property type="term" value="P:DNA repair"/>
    <property type="evidence" value="ECO:0007669"/>
    <property type="project" value="UniProtKB-KW"/>
</dbReference>
<keyword evidence="8" id="KW-0539">Nucleus</keyword>
<feature type="binding site" evidence="10">
    <location>
        <position position="397"/>
    </location>
    <ligand>
        <name>substrate</name>
    </ligand>
</feature>
<keyword evidence="6" id="KW-0269">Exonuclease</keyword>
<dbReference type="GO" id="GO:0004527">
    <property type="term" value="F:exonuclease activity"/>
    <property type="evidence" value="ECO:0007669"/>
    <property type="project" value="UniProtKB-KW"/>
</dbReference>
<evidence type="ECO:0000256" key="8">
    <source>
        <dbReference type="ARBA" id="ARBA00023242"/>
    </source>
</evidence>
<evidence type="ECO:0000256" key="9">
    <source>
        <dbReference type="PIRSR" id="PIRSR610347-1"/>
    </source>
</evidence>
<evidence type="ECO:0000256" key="12">
    <source>
        <dbReference type="SAM" id="MobiDB-lite"/>
    </source>
</evidence>
<dbReference type="Pfam" id="PF06087">
    <property type="entry name" value="Tyr-DNA_phospho"/>
    <property type="match status" value="1"/>
</dbReference>
<evidence type="ECO:0000256" key="7">
    <source>
        <dbReference type="ARBA" id="ARBA00023204"/>
    </source>
</evidence>
<evidence type="ECO:0000256" key="1">
    <source>
        <dbReference type="ARBA" id="ARBA00004123"/>
    </source>
</evidence>
<sequence length="519" mass="57711">MDNRSKRPLETGSPNGLDSLSRSISPPRTKKHKSADTISSPFRLTWIRDLDEESNQDAITLTDLLGDPLISECWNFNYQHDIPFLMGTFDRDIRAHVQVHVVHGFWKREDGNRLRLVEQAEHFPNVKLHVAPMPEMFGTHHSKMLIVFRRDDTAQVIIHTANMIAKDWTNMTNAAWISPILPKLNTAPKDSPRPENMTPGSGPRFQFDLLSYLTSYDRMRPTCTGLVQSLKGYDFSSVKGSLVASVPGTHEVHTEAGATAWGWSAMGKCLEQIPCQAGKSEVTVQVSSIATLGGNDGWLRGTLFKALSKGKSAAAAAAPQFKVVFPTADEIRASLDGYASGGSIHTKIQSKQQEMQLRYLRPIFHYWMADDASKAVDSTTASSFRDAGRDRAAPHIKTYIRTNEKNTMDWALVTSANLSKQAWGEAAKPTGQFRIASWEIGVLVWPSLFKKEAIMKGCFKSDVPGSAEGHGGQRGEAETVVGFRMPYSLPLRKYSREEMPWVATMSHEKEDCLGQSWAV</sequence>
<feature type="active site" description="Nucleophile" evidence="9">
    <location>
        <position position="141"/>
    </location>
</feature>
<comment type="similarity">
    <text evidence="2">Belongs to the tyrosyl-DNA phosphodiesterase family.</text>
</comment>
<dbReference type="GO" id="GO:0005634">
    <property type="term" value="C:nucleus"/>
    <property type="evidence" value="ECO:0007669"/>
    <property type="project" value="UniProtKB-SubCell"/>
</dbReference>
<evidence type="ECO:0000256" key="5">
    <source>
        <dbReference type="ARBA" id="ARBA00022801"/>
    </source>
</evidence>
<dbReference type="InterPro" id="IPR010347">
    <property type="entry name" value="Tdp1"/>
</dbReference>
<keyword evidence="5" id="KW-0378">Hydrolase</keyword>
<evidence type="ECO:0000256" key="2">
    <source>
        <dbReference type="ARBA" id="ARBA00010205"/>
    </source>
</evidence>
<dbReference type="Gene3D" id="3.30.870.10">
    <property type="entry name" value="Endonuclease Chain A"/>
    <property type="match status" value="2"/>
</dbReference>
<dbReference type="VEuPathDB" id="FungiDB:A9K55_004334"/>
<accession>A0A2H4SQC1</accession>
<name>A0A2H4SQC1_CORMI</name>
<dbReference type="PANTHER" id="PTHR12415:SF0">
    <property type="entry name" value="TYROSYL-DNA PHOSPHODIESTERASE 1"/>
    <property type="match status" value="1"/>
</dbReference>
<dbReference type="PANTHER" id="PTHR12415">
    <property type="entry name" value="TYROSYL-DNA PHOSPHODIESTERASE 1"/>
    <property type="match status" value="1"/>
</dbReference>
<feature type="region of interest" description="Disordered" evidence="12">
    <location>
        <begin position="1"/>
        <end position="36"/>
    </location>
</feature>
<dbReference type="OrthoDB" id="47785at2759"/>
<gene>
    <name evidence="13" type="ORF">A9K55_004334</name>
</gene>
<dbReference type="SUPFAM" id="SSF56024">
    <property type="entry name" value="Phospholipase D/nuclease"/>
    <property type="match status" value="2"/>
</dbReference>
<keyword evidence="7" id="KW-0234">DNA repair</keyword>
<dbReference type="AlphaFoldDB" id="A0A2H4SQC1"/>
<evidence type="ECO:0000313" key="14">
    <source>
        <dbReference type="Proteomes" id="UP000323067"/>
    </source>
</evidence>
<proteinExistence type="inferred from homology"/>
<evidence type="ECO:0000256" key="4">
    <source>
        <dbReference type="ARBA" id="ARBA00022763"/>
    </source>
</evidence>
<organism evidence="13 14">
    <name type="scientific">Cordyceps militaris</name>
    <name type="common">Caterpillar fungus</name>
    <name type="synonym">Clavaria militaris</name>
    <dbReference type="NCBI Taxonomy" id="73501"/>
    <lineage>
        <taxon>Eukaryota</taxon>
        <taxon>Fungi</taxon>
        <taxon>Dikarya</taxon>
        <taxon>Ascomycota</taxon>
        <taxon>Pezizomycotina</taxon>
        <taxon>Sordariomycetes</taxon>
        <taxon>Hypocreomycetidae</taxon>
        <taxon>Hypocreales</taxon>
        <taxon>Cordycipitaceae</taxon>
        <taxon>Cordyceps</taxon>
    </lineage>
</organism>